<dbReference type="Proteomes" id="UP000307430">
    <property type="component" value="Unassembled WGS sequence"/>
</dbReference>
<dbReference type="Pfam" id="PF22003">
    <property type="entry name" value="MrkDrd"/>
    <property type="match status" value="1"/>
</dbReference>
<proteinExistence type="inferred from homology"/>
<dbReference type="InterPro" id="IPR050263">
    <property type="entry name" value="Bact_Fimbrial_Adh_Pro"/>
</dbReference>
<accession>A0A5R9L903</accession>
<evidence type="ECO:0000256" key="4">
    <source>
        <dbReference type="SAM" id="SignalP"/>
    </source>
</evidence>
<dbReference type="AlphaFoldDB" id="A0A5R9L903"/>
<dbReference type="Gene3D" id="2.60.40.3310">
    <property type="match status" value="1"/>
</dbReference>
<evidence type="ECO:0000256" key="2">
    <source>
        <dbReference type="ARBA" id="ARBA00006671"/>
    </source>
</evidence>
<dbReference type="InterPro" id="IPR000259">
    <property type="entry name" value="Adhesion_dom_fimbrial"/>
</dbReference>
<dbReference type="InterPro" id="IPR036937">
    <property type="entry name" value="Adhesion_dom_fimbrial_sf"/>
</dbReference>
<gene>
    <name evidence="7" type="ORF">FE839_22515</name>
</gene>
<protein>
    <submittedName>
        <fullName evidence="7">Fimbrial protein</fullName>
    </submittedName>
</protein>
<reference evidence="7 8" key="1">
    <citation type="submission" date="2019-05" db="EMBL/GenBank/DDBJ databases">
        <title>Genome sequence of Klebsiella sp strain TOUT106.</title>
        <authorList>
            <person name="Rahi P."/>
            <person name="Chaudhari D."/>
        </authorList>
    </citation>
    <scope>NUCLEOTIDE SEQUENCE [LARGE SCALE GENOMIC DNA]</scope>
    <source>
        <strain evidence="7 8">TOUT106</strain>
    </source>
</reference>
<comment type="subcellular location">
    <subcellularLocation>
        <location evidence="1">Fimbrium</location>
    </subcellularLocation>
</comment>
<evidence type="ECO:0000256" key="1">
    <source>
        <dbReference type="ARBA" id="ARBA00004561"/>
    </source>
</evidence>
<keyword evidence="3" id="KW-0281">Fimbrium</keyword>
<evidence type="ECO:0000259" key="5">
    <source>
        <dbReference type="Pfam" id="PF00419"/>
    </source>
</evidence>
<evidence type="ECO:0000259" key="6">
    <source>
        <dbReference type="Pfam" id="PF22003"/>
    </source>
</evidence>
<evidence type="ECO:0000313" key="8">
    <source>
        <dbReference type="Proteomes" id="UP000307430"/>
    </source>
</evidence>
<comment type="caution">
    <text evidence="7">The sequence shown here is derived from an EMBL/GenBank/DDBJ whole genome shotgun (WGS) entry which is preliminary data.</text>
</comment>
<dbReference type="PANTHER" id="PTHR33420">
    <property type="entry name" value="FIMBRIAL SUBUNIT ELFA-RELATED"/>
    <property type="match status" value="1"/>
</dbReference>
<feature type="signal peptide" evidence="4">
    <location>
        <begin position="1"/>
        <end position="22"/>
    </location>
</feature>
<evidence type="ECO:0000256" key="3">
    <source>
        <dbReference type="ARBA" id="ARBA00023263"/>
    </source>
</evidence>
<dbReference type="Pfam" id="PF00419">
    <property type="entry name" value="Fimbrial"/>
    <property type="match status" value="1"/>
</dbReference>
<feature type="domain" description="MrkD-like receptor binding" evidence="6">
    <location>
        <begin position="39"/>
        <end position="170"/>
    </location>
</feature>
<feature type="chain" id="PRO_5024295716" evidence="4">
    <location>
        <begin position="23"/>
        <end position="337"/>
    </location>
</feature>
<dbReference type="PANTHER" id="PTHR33420:SF14">
    <property type="entry name" value="TYPE 1 FIMBRIN D-MANNOSE SPECIFIC ADHESIN"/>
    <property type="match status" value="1"/>
</dbReference>
<name>A0A5R9L903_9ENTR</name>
<keyword evidence="8" id="KW-1185">Reference proteome</keyword>
<dbReference type="RefSeq" id="WP_138362987.1">
    <property type="nucleotide sequence ID" value="NZ_VCHQ01000035.1"/>
</dbReference>
<dbReference type="InterPro" id="IPR054160">
    <property type="entry name" value="MrkD_recept-bd"/>
</dbReference>
<sequence>MKHILVTLIFAVLGMFSHAVRAWDCTTLTSSTTVSPQSITISRDLPVGAVIGTQLVTPTINAFSCYDSAEGVISNQVLGVKANGTFDSMVNGLRVYKTNIDGIGYAISGSTTKCAGGSAAVTGSNTLRGDVNTARLCENTTGMVSSTLNGTVTVTFYKTATETGSGTITAKTVGALVLLNNSLLWQSPDAAVNINAFTVTTPACKLTTASIPVDMREVDKNEFNGKGSTPGDAYTQSFNLPMTCNAGTKVSVKMEGNIFDATKGVINTTGGTDAATGVGIQLLYNNQPMALGSDVVVGASSAGGSFSVPLKARYYQTGDRVTTGSANGVLSFTMTYQ</sequence>
<dbReference type="Gene3D" id="2.60.40.1090">
    <property type="entry name" value="Fimbrial-type adhesion domain"/>
    <property type="match status" value="1"/>
</dbReference>
<keyword evidence="4" id="KW-0732">Signal</keyword>
<feature type="domain" description="Fimbrial-type adhesion" evidence="5">
    <location>
        <begin position="198"/>
        <end position="337"/>
    </location>
</feature>
<dbReference type="GO" id="GO:0043709">
    <property type="term" value="P:cell adhesion involved in single-species biofilm formation"/>
    <property type="evidence" value="ECO:0007669"/>
    <property type="project" value="TreeGrafter"/>
</dbReference>
<evidence type="ECO:0000313" key="7">
    <source>
        <dbReference type="EMBL" id="TLV06197.1"/>
    </source>
</evidence>
<organism evidence="7 8">
    <name type="scientific">Klebsiella indica</name>
    <dbReference type="NCBI Taxonomy" id="2582917"/>
    <lineage>
        <taxon>Bacteria</taxon>
        <taxon>Pseudomonadati</taxon>
        <taxon>Pseudomonadota</taxon>
        <taxon>Gammaproteobacteria</taxon>
        <taxon>Enterobacterales</taxon>
        <taxon>Enterobacteriaceae</taxon>
        <taxon>Klebsiella/Raoultella group</taxon>
        <taxon>Klebsiella</taxon>
    </lineage>
</organism>
<dbReference type="GO" id="GO:0009289">
    <property type="term" value="C:pilus"/>
    <property type="evidence" value="ECO:0007669"/>
    <property type="project" value="UniProtKB-SubCell"/>
</dbReference>
<dbReference type="InterPro" id="IPR008966">
    <property type="entry name" value="Adhesion_dom_sf"/>
</dbReference>
<comment type="similarity">
    <text evidence="2">Belongs to the fimbrial protein family.</text>
</comment>
<dbReference type="SUPFAM" id="SSF49401">
    <property type="entry name" value="Bacterial adhesins"/>
    <property type="match status" value="1"/>
</dbReference>
<dbReference type="EMBL" id="VCHQ01000035">
    <property type="protein sequence ID" value="TLV06197.1"/>
    <property type="molecule type" value="Genomic_DNA"/>
</dbReference>